<dbReference type="InterPro" id="IPR008906">
    <property type="entry name" value="HATC_C_dom"/>
</dbReference>
<protein>
    <recommendedName>
        <fullName evidence="1">HAT C-terminal dimerisation domain-containing protein</fullName>
    </recommendedName>
</protein>
<keyword evidence="3" id="KW-1185">Reference proteome</keyword>
<dbReference type="InterPro" id="IPR014721">
    <property type="entry name" value="Ribsml_uS5_D2-typ_fold_subgr"/>
</dbReference>
<dbReference type="EMBL" id="JBBNAE010000009">
    <property type="protein sequence ID" value="KAK9095763.1"/>
    <property type="molecule type" value="Genomic_DNA"/>
</dbReference>
<dbReference type="InterPro" id="IPR020568">
    <property type="entry name" value="Ribosomal_Su5_D2-typ_SF"/>
</dbReference>
<dbReference type="InterPro" id="IPR012337">
    <property type="entry name" value="RNaseH-like_sf"/>
</dbReference>
<dbReference type="SUPFAM" id="SSF53098">
    <property type="entry name" value="Ribonuclease H-like"/>
    <property type="match status" value="1"/>
</dbReference>
<name>A0AAP0ES92_9MAGN</name>
<dbReference type="PANTHER" id="PTHR23272">
    <property type="entry name" value="BED FINGER-RELATED"/>
    <property type="match status" value="1"/>
</dbReference>
<dbReference type="Proteomes" id="UP001417504">
    <property type="component" value="Unassembled WGS sequence"/>
</dbReference>
<organism evidence="2 3">
    <name type="scientific">Stephania japonica</name>
    <dbReference type="NCBI Taxonomy" id="461633"/>
    <lineage>
        <taxon>Eukaryota</taxon>
        <taxon>Viridiplantae</taxon>
        <taxon>Streptophyta</taxon>
        <taxon>Embryophyta</taxon>
        <taxon>Tracheophyta</taxon>
        <taxon>Spermatophyta</taxon>
        <taxon>Magnoliopsida</taxon>
        <taxon>Ranunculales</taxon>
        <taxon>Menispermaceae</taxon>
        <taxon>Menispermoideae</taxon>
        <taxon>Cissampelideae</taxon>
        <taxon>Stephania</taxon>
    </lineage>
</organism>
<feature type="domain" description="HAT C-terminal dimerisation" evidence="1">
    <location>
        <begin position="234"/>
        <end position="274"/>
    </location>
</feature>
<sequence>MSLSQSLESMFDRRICKLVSIDTYNFYHSHEIIQSKLNFSTYQIDEVQNTVVDSKENGRAPSPILKKNDWGTYAKGVLYALQQEGMKLTQVVMGTQLSFHGIKGMISGSECLDSSGLSSSAAVGVTYLLALESANGLTVLPDVNIELDSYTSFKLRVSYLDELQEVGEVMTKKVDTTFRRLYEAYKAFSSKDDDNDSEDERTPNPIDLELDDIPQFGQITRHLYEEESNGNKNEVDKYLAEICEKNVEPFDILNWWKVNSSKYKVISQIGERCLSKSRFLRLHRIGIQDRWTVLDSFRSSLNPNTVEALICTQNWLKYGSPLDLKGALESFGDQSETAGYGRQERYHSLAPMYYLWCFDSLVANELFYEIGAKWKGEKENVVTYYILKILRLDICADTMVGNEMIRGISGGQKKRVTTDGKHITKI</sequence>
<evidence type="ECO:0000259" key="1">
    <source>
        <dbReference type="Pfam" id="PF05699"/>
    </source>
</evidence>
<dbReference type="SUPFAM" id="SSF54211">
    <property type="entry name" value="Ribosomal protein S5 domain 2-like"/>
    <property type="match status" value="1"/>
</dbReference>
<proteinExistence type="predicted"/>
<evidence type="ECO:0000313" key="2">
    <source>
        <dbReference type="EMBL" id="KAK9095763.1"/>
    </source>
</evidence>
<dbReference type="Pfam" id="PF05699">
    <property type="entry name" value="Dimer_Tnp_hAT"/>
    <property type="match status" value="1"/>
</dbReference>
<accession>A0AAP0ES92</accession>
<dbReference type="GO" id="GO:0046983">
    <property type="term" value="F:protein dimerization activity"/>
    <property type="evidence" value="ECO:0007669"/>
    <property type="project" value="InterPro"/>
</dbReference>
<gene>
    <name evidence="2" type="ORF">Sjap_021260</name>
</gene>
<reference evidence="2 3" key="1">
    <citation type="submission" date="2024-01" db="EMBL/GenBank/DDBJ databases">
        <title>Genome assemblies of Stephania.</title>
        <authorList>
            <person name="Yang L."/>
        </authorList>
    </citation>
    <scope>NUCLEOTIDE SEQUENCE [LARGE SCALE GENOMIC DNA]</scope>
    <source>
        <strain evidence="2">QJT</strain>
        <tissue evidence="2">Leaf</tissue>
    </source>
</reference>
<dbReference type="Gene3D" id="3.30.230.10">
    <property type="match status" value="1"/>
</dbReference>
<evidence type="ECO:0000313" key="3">
    <source>
        <dbReference type="Proteomes" id="UP001417504"/>
    </source>
</evidence>
<dbReference type="PANTHER" id="PTHR23272:SF193">
    <property type="entry name" value="OS07G0624100 PROTEIN"/>
    <property type="match status" value="1"/>
</dbReference>
<dbReference type="AlphaFoldDB" id="A0AAP0ES92"/>
<comment type="caution">
    <text evidence="2">The sequence shown here is derived from an EMBL/GenBank/DDBJ whole genome shotgun (WGS) entry which is preliminary data.</text>
</comment>